<dbReference type="PANTHER" id="PTHR43479:SF11">
    <property type="entry name" value="ACREF_ENVCD OPERON REPRESSOR-RELATED"/>
    <property type="match status" value="1"/>
</dbReference>
<dbReference type="Pfam" id="PF00440">
    <property type="entry name" value="TetR_N"/>
    <property type="match status" value="1"/>
</dbReference>
<dbReference type="Proteomes" id="UP001589738">
    <property type="component" value="Unassembled WGS sequence"/>
</dbReference>
<dbReference type="PROSITE" id="PS50977">
    <property type="entry name" value="HTH_TETR_2"/>
    <property type="match status" value="1"/>
</dbReference>
<feature type="domain" description="HTH tetR-type" evidence="4">
    <location>
        <begin position="1"/>
        <end position="61"/>
    </location>
</feature>
<gene>
    <name evidence="5" type="ORF">ACFFHF_09490</name>
</gene>
<dbReference type="RefSeq" id="WP_160547561.1">
    <property type="nucleotide sequence ID" value="NZ_JBHLUU010000027.1"/>
</dbReference>
<dbReference type="PANTHER" id="PTHR43479">
    <property type="entry name" value="ACREF/ENVCD OPERON REPRESSOR-RELATED"/>
    <property type="match status" value="1"/>
</dbReference>
<keyword evidence="6" id="KW-1185">Reference proteome</keyword>
<proteinExistence type="predicted"/>
<evidence type="ECO:0000313" key="5">
    <source>
        <dbReference type="EMBL" id="MFC0475482.1"/>
    </source>
</evidence>
<evidence type="ECO:0000256" key="1">
    <source>
        <dbReference type="ARBA" id="ARBA00022491"/>
    </source>
</evidence>
<organism evidence="5 6">
    <name type="scientific">Robertmurraya beringensis</name>
    <dbReference type="NCBI Taxonomy" id="641660"/>
    <lineage>
        <taxon>Bacteria</taxon>
        <taxon>Bacillati</taxon>
        <taxon>Bacillota</taxon>
        <taxon>Bacilli</taxon>
        <taxon>Bacillales</taxon>
        <taxon>Bacillaceae</taxon>
        <taxon>Robertmurraya</taxon>
    </lineage>
</organism>
<accession>A0ABV6KQ78</accession>
<keyword evidence="1" id="KW-0678">Repressor</keyword>
<dbReference type="Pfam" id="PF14246">
    <property type="entry name" value="TetR_C_7"/>
    <property type="match status" value="1"/>
</dbReference>
<feature type="DNA-binding region" description="H-T-H motif" evidence="3">
    <location>
        <begin position="24"/>
        <end position="43"/>
    </location>
</feature>
<evidence type="ECO:0000313" key="6">
    <source>
        <dbReference type="Proteomes" id="UP001589738"/>
    </source>
</evidence>
<evidence type="ECO:0000256" key="3">
    <source>
        <dbReference type="PROSITE-ProRule" id="PRU00335"/>
    </source>
</evidence>
<dbReference type="InterPro" id="IPR009057">
    <property type="entry name" value="Homeodomain-like_sf"/>
</dbReference>
<dbReference type="InterPro" id="IPR050624">
    <property type="entry name" value="HTH-type_Tx_Regulator"/>
</dbReference>
<reference evidence="5 6" key="1">
    <citation type="submission" date="2024-09" db="EMBL/GenBank/DDBJ databases">
        <authorList>
            <person name="Sun Q."/>
            <person name="Mori K."/>
        </authorList>
    </citation>
    <scope>NUCLEOTIDE SEQUENCE [LARGE SCALE GENOMIC DNA]</scope>
    <source>
        <strain evidence="5 6">CGMCC 1.9126</strain>
    </source>
</reference>
<dbReference type="InterPro" id="IPR039536">
    <property type="entry name" value="TetR_C_Proteobacteria"/>
</dbReference>
<protein>
    <submittedName>
        <fullName evidence="5">TetR/AcrR family transcriptional regulator</fullName>
    </submittedName>
</protein>
<dbReference type="Gene3D" id="1.10.357.10">
    <property type="entry name" value="Tetracycline Repressor, domain 2"/>
    <property type="match status" value="1"/>
</dbReference>
<dbReference type="SUPFAM" id="SSF46689">
    <property type="entry name" value="Homeodomain-like"/>
    <property type="match status" value="1"/>
</dbReference>
<dbReference type="InterPro" id="IPR001647">
    <property type="entry name" value="HTH_TetR"/>
</dbReference>
<dbReference type="PRINTS" id="PR00455">
    <property type="entry name" value="HTHTETR"/>
</dbReference>
<sequence>MTINEKILKVAIDLMAKKGYKGATTKQIAEKAGVSEMTLFRNFGSKKKILEAAVDRYYYSIQMKEIFEQRIVWEIEKDLQMVAETYHKLMKKNKNVIKIALQEGGSVPGLHEQVNKHPRQLKELLVKYFQEMNSKGLVVETNYELHAMNFLYMCYGHFISRSFMQGENITQISEDEIVQGGVRNFAQNLSTIYTYTR</sequence>
<name>A0ABV6KQ78_9BACI</name>
<keyword evidence="2 3" id="KW-0238">DNA-binding</keyword>
<evidence type="ECO:0000256" key="2">
    <source>
        <dbReference type="ARBA" id="ARBA00023125"/>
    </source>
</evidence>
<comment type="caution">
    <text evidence="5">The sequence shown here is derived from an EMBL/GenBank/DDBJ whole genome shotgun (WGS) entry which is preliminary data.</text>
</comment>
<dbReference type="EMBL" id="JBHLUU010000027">
    <property type="protein sequence ID" value="MFC0475482.1"/>
    <property type="molecule type" value="Genomic_DNA"/>
</dbReference>
<evidence type="ECO:0000259" key="4">
    <source>
        <dbReference type="PROSITE" id="PS50977"/>
    </source>
</evidence>